<evidence type="ECO:0000256" key="4">
    <source>
        <dbReference type="ARBA" id="ARBA00022807"/>
    </source>
</evidence>
<dbReference type="OrthoDB" id="1654978at2"/>
<accession>A0A387AUK8</accession>
<dbReference type="InterPro" id="IPR051202">
    <property type="entry name" value="Peptidase_C40"/>
</dbReference>
<sequence>MKKSFTKLTVAFATLVALLFVGVMSNNHNNVSHAESRAQFSRVYRVAKSKLGSPYVYGAAGANAFDCSGFTSYIYRNSLGVNLPRTAQQQFHSTRRVARRHLRKGDLVFIGSSRRNIYHVGMFIGRGKMIDAQNRGVIRERVHAPWWHVVAYGRVA</sequence>
<dbReference type="PROSITE" id="PS51935">
    <property type="entry name" value="NLPC_P60"/>
    <property type="match status" value="1"/>
</dbReference>
<dbReference type="AlphaFoldDB" id="A0A387AUK8"/>
<dbReference type="PANTHER" id="PTHR47053:SF1">
    <property type="entry name" value="MUREIN DD-ENDOPEPTIDASE MEPH-RELATED"/>
    <property type="match status" value="1"/>
</dbReference>
<organism evidence="7 8">
    <name type="scientific">Apilactobacillus bombintestini</name>
    <dbReference type="NCBI Taxonomy" id="2419772"/>
    <lineage>
        <taxon>Bacteria</taxon>
        <taxon>Bacillati</taxon>
        <taxon>Bacillota</taxon>
        <taxon>Bacilli</taxon>
        <taxon>Lactobacillales</taxon>
        <taxon>Lactobacillaceae</taxon>
        <taxon>Apilactobacillus</taxon>
    </lineage>
</organism>
<protein>
    <submittedName>
        <fullName evidence="7">Hydrolase</fullName>
    </submittedName>
</protein>
<keyword evidence="4" id="KW-0788">Thiol protease</keyword>
<evidence type="ECO:0000256" key="2">
    <source>
        <dbReference type="ARBA" id="ARBA00022670"/>
    </source>
</evidence>
<dbReference type="PANTHER" id="PTHR47053">
    <property type="entry name" value="MUREIN DD-ENDOPEPTIDASE MEPH-RELATED"/>
    <property type="match status" value="1"/>
</dbReference>
<dbReference type="InterPro" id="IPR038765">
    <property type="entry name" value="Papain-like_cys_pep_sf"/>
</dbReference>
<evidence type="ECO:0000256" key="1">
    <source>
        <dbReference type="ARBA" id="ARBA00007074"/>
    </source>
</evidence>
<keyword evidence="5" id="KW-0732">Signal</keyword>
<keyword evidence="8" id="KW-1185">Reference proteome</keyword>
<feature type="domain" description="NlpC/P60" evidence="6">
    <location>
        <begin position="37"/>
        <end position="156"/>
    </location>
</feature>
<dbReference type="Proteomes" id="UP000272003">
    <property type="component" value="Chromosome"/>
</dbReference>
<comment type="similarity">
    <text evidence="1">Belongs to the peptidase C40 family.</text>
</comment>
<reference evidence="7 8" key="1">
    <citation type="submission" date="2018-09" db="EMBL/GenBank/DDBJ databases">
        <title>Genome sequencing of strain BHWM-4.</title>
        <authorList>
            <person name="Heo J."/>
            <person name="Kim S.-J."/>
            <person name="Kwon S.-W."/>
        </authorList>
    </citation>
    <scope>NUCLEOTIDE SEQUENCE [LARGE SCALE GENOMIC DNA]</scope>
    <source>
        <strain evidence="7 8">BHWM-4</strain>
    </source>
</reference>
<dbReference type="Pfam" id="PF00877">
    <property type="entry name" value="NLPC_P60"/>
    <property type="match status" value="1"/>
</dbReference>
<name>A0A387AUK8_9LACO</name>
<dbReference type="GO" id="GO:0006508">
    <property type="term" value="P:proteolysis"/>
    <property type="evidence" value="ECO:0007669"/>
    <property type="project" value="UniProtKB-KW"/>
</dbReference>
<evidence type="ECO:0000256" key="5">
    <source>
        <dbReference type="SAM" id="SignalP"/>
    </source>
</evidence>
<evidence type="ECO:0000313" key="8">
    <source>
        <dbReference type="Proteomes" id="UP000272003"/>
    </source>
</evidence>
<proteinExistence type="inferred from homology"/>
<dbReference type="Gene3D" id="3.90.1720.10">
    <property type="entry name" value="endopeptidase domain like (from Nostoc punctiforme)"/>
    <property type="match status" value="1"/>
</dbReference>
<keyword evidence="2" id="KW-0645">Protease</keyword>
<evidence type="ECO:0000256" key="3">
    <source>
        <dbReference type="ARBA" id="ARBA00022801"/>
    </source>
</evidence>
<dbReference type="RefSeq" id="WP_120784783.1">
    <property type="nucleotide sequence ID" value="NZ_CP032626.1"/>
</dbReference>
<gene>
    <name evidence="7" type="ORF">D7I45_05875</name>
</gene>
<evidence type="ECO:0000313" key="7">
    <source>
        <dbReference type="EMBL" id="AYF93019.1"/>
    </source>
</evidence>
<evidence type="ECO:0000259" key="6">
    <source>
        <dbReference type="PROSITE" id="PS51935"/>
    </source>
</evidence>
<feature type="signal peptide" evidence="5">
    <location>
        <begin position="1"/>
        <end position="25"/>
    </location>
</feature>
<feature type="chain" id="PRO_5039540214" evidence="5">
    <location>
        <begin position="26"/>
        <end position="156"/>
    </location>
</feature>
<dbReference type="SUPFAM" id="SSF54001">
    <property type="entry name" value="Cysteine proteinases"/>
    <property type="match status" value="1"/>
</dbReference>
<dbReference type="KEGG" id="abom:D7I45_05875"/>
<keyword evidence="3 7" id="KW-0378">Hydrolase</keyword>
<dbReference type="EMBL" id="CP032626">
    <property type="protein sequence ID" value="AYF93019.1"/>
    <property type="molecule type" value="Genomic_DNA"/>
</dbReference>
<dbReference type="GO" id="GO:0008234">
    <property type="term" value="F:cysteine-type peptidase activity"/>
    <property type="evidence" value="ECO:0007669"/>
    <property type="project" value="UniProtKB-KW"/>
</dbReference>
<dbReference type="InterPro" id="IPR000064">
    <property type="entry name" value="NLP_P60_dom"/>
</dbReference>